<name>A0ABP8RCE3_9PSEU</name>
<evidence type="ECO:0000313" key="3">
    <source>
        <dbReference type="EMBL" id="GAA4535262.1"/>
    </source>
</evidence>
<evidence type="ECO:0000256" key="2">
    <source>
        <dbReference type="SAM" id="MobiDB-lite"/>
    </source>
</evidence>
<reference evidence="4" key="1">
    <citation type="journal article" date="2019" name="Int. J. Syst. Evol. Microbiol.">
        <title>The Global Catalogue of Microorganisms (GCM) 10K type strain sequencing project: providing services to taxonomists for standard genome sequencing and annotation.</title>
        <authorList>
            <consortium name="The Broad Institute Genomics Platform"/>
            <consortium name="The Broad Institute Genome Sequencing Center for Infectious Disease"/>
            <person name="Wu L."/>
            <person name="Ma J."/>
        </authorList>
    </citation>
    <scope>NUCLEOTIDE SEQUENCE [LARGE SCALE GENOMIC DNA]</scope>
    <source>
        <strain evidence="4">JCM 17906</strain>
    </source>
</reference>
<evidence type="ECO:0000313" key="4">
    <source>
        <dbReference type="Proteomes" id="UP001501598"/>
    </source>
</evidence>
<protein>
    <submittedName>
        <fullName evidence="3">Uncharacterized protein</fullName>
    </submittedName>
</protein>
<keyword evidence="4" id="KW-1185">Reference proteome</keyword>
<feature type="coiled-coil region" evidence="1">
    <location>
        <begin position="85"/>
        <end position="112"/>
    </location>
</feature>
<gene>
    <name evidence="3" type="ORF">GCM10023175_00600</name>
</gene>
<dbReference type="RefSeq" id="WP_345411454.1">
    <property type="nucleotide sequence ID" value="NZ_BAABGT010000002.1"/>
</dbReference>
<evidence type="ECO:0000256" key="1">
    <source>
        <dbReference type="SAM" id="Coils"/>
    </source>
</evidence>
<dbReference type="Proteomes" id="UP001501598">
    <property type="component" value="Unassembled WGS sequence"/>
</dbReference>
<accession>A0ABP8RCE3</accession>
<feature type="region of interest" description="Disordered" evidence="2">
    <location>
        <begin position="226"/>
        <end position="245"/>
    </location>
</feature>
<feature type="compositionally biased region" description="Low complexity" evidence="2">
    <location>
        <begin position="226"/>
        <end position="236"/>
    </location>
</feature>
<proteinExistence type="predicted"/>
<dbReference type="EMBL" id="BAABGT010000002">
    <property type="protein sequence ID" value="GAA4535262.1"/>
    <property type="molecule type" value="Genomic_DNA"/>
</dbReference>
<sequence length="252" mass="28751">MSRIRSTNPLTDDVRTADRIRVLQRYRLAIRVGDWWAGRRDGRRGLPEREENTQWMRRLAAQNREGCQAVRRAVDRNSASAVARLQGLIAELANVEEHLAELTERLDTLPEEPSAEELAVRGPAEAHASEAVLATRARRRHATILAAARSNRDAVLARRRALLVDVELVRAELDMLHALGRTQAFRVVEHHRRRLHVYLRALVRQHAERSRVVDLYDRHPVDPPEWATATSPWTTEPTPPTITGSGRWLELA</sequence>
<keyword evidence="1" id="KW-0175">Coiled coil</keyword>
<organism evidence="3 4">
    <name type="scientific">Pseudonocardia xishanensis</name>
    <dbReference type="NCBI Taxonomy" id="630995"/>
    <lineage>
        <taxon>Bacteria</taxon>
        <taxon>Bacillati</taxon>
        <taxon>Actinomycetota</taxon>
        <taxon>Actinomycetes</taxon>
        <taxon>Pseudonocardiales</taxon>
        <taxon>Pseudonocardiaceae</taxon>
        <taxon>Pseudonocardia</taxon>
    </lineage>
</organism>
<comment type="caution">
    <text evidence="3">The sequence shown here is derived from an EMBL/GenBank/DDBJ whole genome shotgun (WGS) entry which is preliminary data.</text>
</comment>